<accession>A0A2S2FDD8</accession>
<organism evidence="1 2">
    <name type="scientific">Acinetobacter defluvii</name>
    <dbReference type="NCBI Taxonomy" id="1871111"/>
    <lineage>
        <taxon>Bacteria</taxon>
        <taxon>Pseudomonadati</taxon>
        <taxon>Pseudomonadota</taxon>
        <taxon>Gammaproteobacteria</taxon>
        <taxon>Moraxellales</taxon>
        <taxon>Moraxellaceae</taxon>
        <taxon>Acinetobacter</taxon>
    </lineage>
</organism>
<dbReference type="EMBL" id="CP029397">
    <property type="protein sequence ID" value="AWL28991.1"/>
    <property type="molecule type" value="Genomic_DNA"/>
</dbReference>
<sequence length="168" mass="18484">MKKSTIGWGFAGVVGLGALFGGDDTPNTNQNTKEPVIEERFVNTAILNVRDKPNGKILSKKQRGNSVSIYEINNGWARIADNSLDPEWVFFTSLCKGEGCYIVKSEIKKQNFVHQRNANSIPSVSNNSASYSNSYDSDCSCAVVDYCVGPRGGHYCITSSGNKRYLQR</sequence>
<reference evidence="1" key="1">
    <citation type="submission" date="2019-08" db="EMBL/GenBank/DDBJ databases">
        <title>The complete genome of Acinetobacter defluvii strain WCHAD010030.</title>
        <authorList>
            <person name="Hu Y."/>
            <person name="Qin J."/>
            <person name="Feng Y."/>
            <person name="Zong Z."/>
        </authorList>
    </citation>
    <scope>NUCLEOTIDE SEQUENCE</scope>
    <source>
        <strain evidence="1">WCHA30</strain>
    </source>
</reference>
<gene>
    <name evidence="1" type="ORF">DJ533_10640</name>
</gene>
<proteinExistence type="predicted"/>
<evidence type="ECO:0000313" key="2">
    <source>
        <dbReference type="Proteomes" id="UP000245977"/>
    </source>
</evidence>
<dbReference type="AlphaFoldDB" id="A0A2S2FDD8"/>
<evidence type="ECO:0000313" key="1">
    <source>
        <dbReference type="EMBL" id="AWL28991.1"/>
    </source>
</evidence>
<protein>
    <recommendedName>
        <fullName evidence="3">SH3 domain-containing protein</fullName>
    </recommendedName>
</protein>
<dbReference type="OrthoDB" id="6692669at2"/>
<dbReference type="KEGG" id="adv:DJ533_10640"/>
<evidence type="ECO:0008006" key="3">
    <source>
        <dbReference type="Google" id="ProtNLM"/>
    </source>
</evidence>
<keyword evidence="2" id="KW-1185">Reference proteome</keyword>
<name>A0A2S2FDD8_9GAMM</name>
<dbReference type="Proteomes" id="UP000245977">
    <property type="component" value="Chromosome"/>
</dbReference>
<dbReference type="RefSeq" id="WP_065995071.1">
    <property type="nucleotide sequence ID" value="NZ_CP029397.2"/>
</dbReference>